<gene>
    <name evidence="2" type="ORF">F8C67_06695</name>
</gene>
<protein>
    <submittedName>
        <fullName evidence="2">Uncharacterized protein</fullName>
    </submittedName>
</protein>
<feature type="transmembrane region" description="Helical" evidence="1">
    <location>
        <begin position="139"/>
        <end position="158"/>
    </location>
</feature>
<dbReference type="Proteomes" id="UP000468650">
    <property type="component" value="Unassembled WGS sequence"/>
</dbReference>
<organism evidence="2 3">
    <name type="scientific">Phaeocystidibacter luteus</name>
    <dbReference type="NCBI Taxonomy" id="911197"/>
    <lineage>
        <taxon>Bacteria</taxon>
        <taxon>Pseudomonadati</taxon>
        <taxon>Bacteroidota</taxon>
        <taxon>Flavobacteriia</taxon>
        <taxon>Flavobacteriales</taxon>
        <taxon>Phaeocystidibacteraceae</taxon>
        <taxon>Phaeocystidibacter</taxon>
    </lineage>
</organism>
<dbReference type="AlphaFoldDB" id="A0A6N6RHN4"/>
<feature type="transmembrane region" description="Helical" evidence="1">
    <location>
        <begin position="178"/>
        <end position="198"/>
    </location>
</feature>
<feature type="transmembrane region" description="Helical" evidence="1">
    <location>
        <begin position="86"/>
        <end position="104"/>
    </location>
</feature>
<keyword evidence="1" id="KW-1133">Transmembrane helix</keyword>
<comment type="caution">
    <text evidence="2">The sequence shown here is derived from an EMBL/GenBank/DDBJ whole genome shotgun (WGS) entry which is preliminary data.</text>
</comment>
<feature type="transmembrane region" description="Helical" evidence="1">
    <location>
        <begin position="214"/>
        <end position="234"/>
    </location>
</feature>
<dbReference type="RefSeq" id="WP_170266389.1">
    <property type="nucleotide sequence ID" value="NZ_WBVO01000004.1"/>
</dbReference>
<proteinExistence type="predicted"/>
<sequence length="412" mass="45411">MSEYEKPSSSWIFSLFTLLLTLTLFETVNMMYQLFGISGDGGTSDALGVLEYSVDDLLALPTRAFYIGTFVFGIIGGWLSLKISPLLTSIVLILLGAGSLILSQSLNAELVRTTTFSLGALIPYCLHYIGQSKLKKHQLMAVSFSLVGLSTISVYLGFKLVEETMPLEFADFGMVGANFIGPAVLGVLLLGSLMLAYVRANKESRFAPTSMDNLGYLLASFSGYILIQTVLPQFSGEWIPNELFLPNNQEVLVRVQDSHILAQNVSAVIRAIVFLVFIFAVLRYKPSVAYFIHVLPRLFILKICFAAVGYMLSSSTVLFYMMIPNFILDMLILGGLISTILVSAWKTLGIASQWITYGLMAVPFIIKYSLINGIGDAYVYGTIGGVLISYSAFHLWKENKVEDVENIESEVR</sequence>
<accession>A0A6N6RHN4</accession>
<feature type="transmembrane region" description="Helical" evidence="1">
    <location>
        <begin position="110"/>
        <end position="127"/>
    </location>
</feature>
<name>A0A6N6RHN4_9FLAO</name>
<feature type="transmembrane region" description="Helical" evidence="1">
    <location>
        <begin position="318"/>
        <end position="342"/>
    </location>
</feature>
<reference evidence="2 3" key="1">
    <citation type="submission" date="2019-09" db="EMBL/GenBank/DDBJ databases">
        <title>Genomes of family Cryomorphaceae.</title>
        <authorList>
            <person name="Bowman J.P."/>
        </authorList>
    </citation>
    <scope>NUCLEOTIDE SEQUENCE [LARGE SCALE GENOMIC DNA]</scope>
    <source>
        <strain evidence="2 3">LMG 25704</strain>
    </source>
</reference>
<feature type="transmembrane region" description="Helical" evidence="1">
    <location>
        <begin position="294"/>
        <end position="312"/>
    </location>
</feature>
<evidence type="ECO:0000313" key="3">
    <source>
        <dbReference type="Proteomes" id="UP000468650"/>
    </source>
</evidence>
<feature type="transmembrane region" description="Helical" evidence="1">
    <location>
        <begin position="12"/>
        <end position="37"/>
    </location>
</feature>
<evidence type="ECO:0000256" key="1">
    <source>
        <dbReference type="SAM" id="Phobius"/>
    </source>
</evidence>
<feature type="transmembrane region" description="Helical" evidence="1">
    <location>
        <begin position="354"/>
        <end position="371"/>
    </location>
</feature>
<feature type="transmembrane region" description="Helical" evidence="1">
    <location>
        <begin position="57"/>
        <end position="79"/>
    </location>
</feature>
<feature type="transmembrane region" description="Helical" evidence="1">
    <location>
        <begin position="377"/>
        <end position="396"/>
    </location>
</feature>
<keyword evidence="3" id="KW-1185">Reference proteome</keyword>
<keyword evidence="1" id="KW-0472">Membrane</keyword>
<evidence type="ECO:0000313" key="2">
    <source>
        <dbReference type="EMBL" id="KAB2810267.1"/>
    </source>
</evidence>
<dbReference type="EMBL" id="WBVO01000004">
    <property type="protein sequence ID" value="KAB2810267.1"/>
    <property type="molecule type" value="Genomic_DNA"/>
</dbReference>
<feature type="transmembrane region" description="Helical" evidence="1">
    <location>
        <begin position="260"/>
        <end position="282"/>
    </location>
</feature>
<keyword evidence="1" id="KW-0812">Transmembrane</keyword>